<sequence length="86" mass="9833">MNTAYNMDCMEYMRTLPNKAFDLAVVDPPYGISITESGVLKKYNANKNKWDANAPSEKYFAELQRVSKNQVIWGVIISRSHRANAF</sequence>
<keyword evidence="1" id="KW-0808">Transferase</keyword>
<dbReference type="EMBL" id="BK015101">
    <property type="protein sequence ID" value="DAD91009.1"/>
    <property type="molecule type" value="Genomic_DNA"/>
</dbReference>
<keyword evidence="1" id="KW-0489">Methyltransferase</keyword>
<dbReference type="PROSITE" id="PS00092">
    <property type="entry name" value="N6_MTASE"/>
    <property type="match status" value="1"/>
</dbReference>
<name>A0A8S5N8L2_9CAUD</name>
<dbReference type="SUPFAM" id="SSF53335">
    <property type="entry name" value="S-adenosyl-L-methionine-dependent methyltransferases"/>
    <property type="match status" value="1"/>
</dbReference>
<reference evidence="1" key="1">
    <citation type="journal article" date="2021" name="Proc. Natl. Acad. Sci. U.S.A.">
        <title>A Catalog of Tens of Thousands of Viruses from Human Metagenomes Reveals Hidden Associations with Chronic Diseases.</title>
        <authorList>
            <person name="Tisza M.J."/>
            <person name="Buck C.B."/>
        </authorList>
    </citation>
    <scope>NUCLEOTIDE SEQUENCE</scope>
    <source>
        <strain evidence="1">CtepM7</strain>
    </source>
</reference>
<dbReference type="InterPro" id="IPR029063">
    <property type="entry name" value="SAM-dependent_MTases_sf"/>
</dbReference>
<protein>
    <submittedName>
        <fullName evidence="1">Adenine specific DNA methyltransferase</fullName>
    </submittedName>
</protein>
<dbReference type="Gene3D" id="3.40.50.150">
    <property type="entry name" value="Vaccinia Virus protein VP39"/>
    <property type="match status" value="1"/>
</dbReference>
<dbReference type="GO" id="GO:0032259">
    <property type="term" value="P:methylation"/>
    <property type="evidence" value="ECO:0007669"/>
    <property type="project" value="UniProtKB-KW"/>
</dbReference>
<organism evidence="1">
    <name type="scientific">Siphoviridae sp. ctepM7</name>
    <dbReference type="NCBI Taxonomy" id="2826408"/>
    <lineage>
        <taxon>Viruses</taxon>
        <taxon>Duplodnaviria</taxon>
        <taxon>Heunggongvirae</taxon>
        <taxon>Uroviricota</taxon>
        <taxon>Caudoviricetes</taxon>
    </lineage>
</organism>
<dbReference type="GO" id="GO:0003676">
    <property type="term" value="F:nucleic acid binding"/>
    <property type="evidence" value="ECO:0007669"/>
    <property type="project" value="InterPro"/>
</dbReference>
<evidence type="ECO:0000313" key="1">
    <source>
        <dbReference type="EMBL" id="DAD91009.1"/>
    </source>
</evidence>
<accession>A0A8S5N8L2</accession>
<dbReference type="GO" id="GO:0008168">
    <property type="term" value="F:methyltransferase activity"/>
    <property type="evidence" value="ECO:0007669"/>
    <property type="project" value="UniProtKB-KW"/>
</dbReference>
<dbReference type="InterPro" id="IPR002052">
    <property type="entry name" value="DNA_methylase_N6_adenine_CS"/>
</dbReference>
<proteinExistence type="predicted"/>